<keyword evidence="8" id="KW-0812">Transmembrane</keyword>
<evidence type="ECO:0000256" key="6">
    <source>
        <dbReference type="ARBA" id="ARBA00024695"/>
    </source>
</evidence>
<evidence type="ECO:0000313" key="10">
    <source>
        <dbReference type="Proteomes" id="UP001189122"/>
    </source>
</evidence>
<keyword evidence="8" id="KW-1133">Transmembrane helix</keyword>
<dbReference type="EMBL" id="LR743590">
    <property type="protein sequence ID" value="CAA2617635.1"/>
    <property type="molecule type" value="Genomic_DNA"/>
</dbReference>
<feature type="region of interest" description="Disordered" evidence="7">
    <location>
        <begin position="308"/>
        <end position="550"/>
    </location>
</feature>
<protein>
    <submittedName>
        <fullName evidence="9">Uncharacterized protein</fullName>
    </submittedName>
</protein>
<feature type="compositionally biased region" description="Acidic residues" evidence="7">
    <location>
        <begin position="389"/>
        <end position="400"/>
    </location>
</feature>
<feature type="compositionally biased region" description="Acidic residues" evidence="7">
    <location>
        <begin position="508"/>
        <end position="520"/>
    </location>
</feature>
<evidence type="ECO:0000256" key="7">
    <source>
        <dbReference type="SAM" id="MobiDB-lite"/>
    </source>
</evidence>
<accession>A0A7I8IHH9</accession>
<dbReference type="GO" id="GO:0030692">
    <property type="term" value="C:Noc4p-Nop14p complex"/>
    <property type="evidence" value="ECO:0007669"/>
    <property type="project" value="TreeGrafter"/>
</dbReference>
<dbReference type="PANTHER" id="PTHR23183">
    <property type="entry name" value="NOP14"/>
    <property type="match status" value="1"/>
</dbReference>
<evidence type="ECO:0000256" key="2">
    <source>
        <dbReference type="ARBA" id="ARBA00007466"/>
    </source>
</evidence>
<comment type="similarity">
    <text evidence="2">Belongs to the NOP14 family.</text>
</comment>
<dbReference type="PANTHER" id="PTHR23183:SF0">
    <property type="entry name" value="NUCLEOLAR PROTEIN 14"/>
    <property type="match status" value="1"/>
</dbReference>
<evidence type="ECO:0000256" key="1">
    <source>
        <dbReference type="ARBA" id="ARBA00004604"/>
    </source>
</evidence>
<evidence type="ECO:0000256" key="5">
    <source>
        <dbReference type="ARBA" id="ARBA00023242"/>
    </source>
</evidence>
<dbReference type="GO" id="GO:0030490">
    <property type="term" value="P:maturation of SSU-rRNA"/>
    <property type="evidence" value="ECO:0007669"/>
    <property type="project" value="TreeGrafter"/>
</dbReference>
<feature type="transmembrane region" description="Helical" evidence="8">
    <location>
        <begin position="6"/>
        <end position="25"/>
    </location>
</feature>
<feature type="compositionally biased region" description="Basic and acidic residues" evidence="7">
    <location>
        <begin position="323"/>
        <end position="387"/>
    </location>
</feature>
<keyword evidence="3" id="KW-0690">Ribosome biogenesis</keyword>
<keyword evidence="5" id="KW-0539">Nucleus</keyword>
<comment type="function">
    <text evidence="6">Involved in nucleolar processing of pre-18S ribosomal RNA. Has a role in the nuclear export of 40S pre-ribosomal subunit to the cytoplasm.</text>
</comment>
<dbReference type="InterPro" id="IPR007276">
    <property type="entry name" value="Nop14"/>
</dbReference>
<keyword evidence="10" id="KW-1185">Reference proteome</keyword>
<dbReference type="Pfam" id="PF04147">
    <property type="entry name" value="Nop14"/>
    <property type="match status" value="1"/>
</dbReference>
<feature type="compositionally biased region" description="Acidic residues" evidence="7">
    <location>
        <begin position="458"/>
        <end position="493"/>
    </location>
</feature>
<dbReference type="GO" id="GO:0032040">
    <property type="term" value="C:small-subunit processome"/>
    <property type="evidence" value="ECO:0007669"/>
    <property type="project" value="InterPro"/>
</dbReference>
<keyword evidence="8" id="KW-0472">Membrane</keyword>
<evidence type="ECO:0000256" key="8">
    <source>
        <dbReference type="SAM" id="Phobius"/>
    </source>
</evidence>
<organism evidence="9">
    <name type="scientific">Spirodela intermedia</name>
    <name type="common">Intermediate duckweed</name>
    <dbReference type="NCBI Taxonomy" id="51605"/>
    <lineage>
        <taxon>Eukaryota</taxon>
        <taxon>Viridiplantae</taxon>
        <taxon>Streptophyta</taxon>
        <taxon>Embryophyta</taxon>
        <taxon>Tracheophyta</taxon>
        <taxon>Spermatophyta</taxon>
        <taxon>Magnoliopsida</taxon>
        <taxon>Liliopsida</taxon>
        <taxon>Araceae</taxon>
        <taxon>Lemnoideae</taxon>
        <taxon>Spirodela</taxon>
    </lineage>
</organism>
<reference evidence="9 10" key="1">
    <citation type="submission" date="2019-12" db="EMBL/GenBank/DDBJ databases">
        <authorList>
            <person name="Scholz U."/>
            <person name="Mascher M."/>
            <person name="Fiebig A."/>
        </authorList>
    </citation>
    <scope>NUCLEOTIDE SEQUENCE</scope>
</reference>
<evidence type="ECO:0000313" key="9">
    <source>
        <dbReference type="EMBL" id="CAA2617635.1"/>
    </source>
</evidence>
<sequence length="997" mass="114519">MDRQVFGLKYFFILFLLLYILLLVLDWRRPGNGADCFRWSEGFPVLQNPKPSWSLSLTPAQSPHLALWVFYHGEAQRESPRPNPSIPKGEKIMKRKKKSAKRLLSAPGAAAQKSAQAVLENPFENIYSRRKLDVIGKKRKGEDRSRRKTLLKDYEQSRKSSMFVDKRIGEADNALGEFDKGILRLQRERQQKLKKVNKYKLSDGEEDESEHYKGKLLSDVDDFQDDVPLDDDEADYIQKDSAAMRHLNYQSTHEPLEPSLLEEENRHKTKKEVMQEIIAKSNNGEGSGRTSDRTARQRFASLLQSKAFLSLSQPNEANALKELPTKGHSKSESKEKALAKEQSDAYDKLVKELPMERRARPSDRKKTAEEIAQDERERLEFLEKNGWFEDSDDDEAEDDDSVRKSAPKKSKHVSGDDLGDSLLSGDDLAKKTCHIDDIVRSKFGANTKIENSDNSRDDESDETSGNDDNSDDDRNDDEDSSDEEEEDDEDSDGNEGNSDMPLVKDWEQSEDDNVSTDDEEMKNSELENVKSQGSKYNSPGKRDTNEKESSLIEKKSLPFLIEAPTNIRDLCSLIDNRPEAEIVEAINRIRVCNAIRLSTENRRKMQVFYGVLLQYFAVLATRNPINFKLLNLLVKPLVEMGTETPYFTAICARERLLRIRNQFCENVKNPEESAWPSLKTLFLLRLWSLTFPCSDFRHIVMTPATLLMCEYLMRCPIVTGRDTAVGSFLCSMLLSVAKQSQNIYPEALMFLQLLLTSATEKPGSQKLSGVKHLPFFCRFQILKPWLYLRYLVSSVDPVNFFSIMSMPADSPFFLSDNFRASILSSVVETLRGFVNIYENLVSFPEIFMPMSSLLDEVIEQANLPDFLNMEAVTDLIKKKADKHETLRLPLQMRKQKPAPIKLLNPKFEEEFAKGRDYDPDRERVERKKLKKLLKKEAKGAVRELRKDNYFLHEVKKKERVLMEEEKVEMYGKARAFLQEQEHAYKSGQLGKGKKGNR</sequence>
<keyword evidence="4" id="KW-0698">rRNA processing</keyword>
<comment type="subcellular location">
    <subcellularLocation>
        <location evidence="1">Nucleus</location>
        <location evidence="1">Nucleolus</location>
    </subcellularLocation>
</comment>
<feature type="region of interest" description="Disordered" evidence="7">
    <location>
        <begin position="278"/>
        <end position="297"/>
    </location>
</feature>
<evidence type="ECO:0000256" key="4">
    <source>
        <dbReference type="ARBA" id="ARBA00022552"/>
    </source>
</evidence>
<name>A0A7I8IHH9_SPIIN</name>
<gene>
    <name evidence="9" type="ORF">SI7747_03003799</name>
</gene>
<proteinExistence type="inferred from homology"/>
<dbReference type="Proteomes" id="UP001189122">
    <property type="component" value="Unassembled WGS sequence"/>
</dbReference>
<feature type="compositionally biased region" description="Basic and acidic residues" evidence="7">
    <location>
        <begin position="427"/>
        <end position="440"/>
    </location>
</feature>
<evidence type="ECO:0000256" key="3">
    <source>
        <dbReference type="ARBA" id="ARBA00022517"/>
    </source>
</evidence>
<feature type="compositionally biased region" description="Basic and acidic residues" evidence="7">
    <location>
        <begin position="540"/>
        <end position="550"/>
    </location>
</feature>
<dbReference type="AlphaFoldDB" id="A0A7I8IHH9"/>
<dbReference type="EMBL" id="CACRZD030000003">
    <property type="protein sequence ID" value="CAA6657331.1"/>
    <property type="molecule type" value="Genomic_DNA"/>
</dbReference>